<evidence type="ECO:0000313" key="3">
    <source>
        <dbReference type="Proteomes" id="UP001589613"/>
    </source>
</evidence>
<dbReference type="SUPFAM" id="SSF56634">
    <property type="entry name" value="Heme-dependent catalase-like"/>
    <property type="match status" value="1"/>
</dbReference>
<evidence type="ECO:0000313" key="2">
    <source>
        <dbReference type="EMBL" id="MFB9732019.1"/>
    </source>
</evidence>
<gene>
    <name evidence="2" type="ORF">ACFFN0_08175</name>
</gene>
<dbReference type="EMBL" id="JBHMAX010000015">
    <property type="protein sequence ID" value="MFB9732019.1"/>
    <property type="molecule type" value="Genomic_DNA"/>
</dbReference>
<protein>
    <recommendedName>
        <fullName evidence="4">Phosphodiesterase</fullName>
    </recommendedName>
</protein>
<dbReference type="Proteomes" id="UP001589613">
    <property type="component" value="Unassembled WGS sequence"/>
</dbReference>
<proteinExistence type="predicted"/>
<accession>A0ABV5V2H4</accession>
<comment type="caution">
    <text evidence="2">The sequence shown here is derived from an EMBL/GenBank/DDBJ whole genome shotgun (WGS) entry which is preliminary data.</text>
</comment>
<keyword evidence="3" id="KW-1185">Reference proteome</keyword>
<reference evidence="2 3" key="1">
    <citation type="submission" date="2024-09" db="EMBL/GenBank/DDBJ databases">
        <authorList>
            <person name="Sun Q."/>
            <person name="Mori K."/>
        </authorList>
    </citation>
    <scope>NUCLEOTIDE SEQUENCE [LARGE SCALE GENOMIC DNA]</scope>
    <source>
        <strain evidence="2 3">JCM 12763</strain>
    </source>
</reference>
<organism evidence="2 3">
    <name type="scientific">Ornithinimicrobium kibberense</name>
    <dbReference type="NCBI Taxonomy" id="282060"/>
    <lineage>
        <taxon>Bacteria</taxon>
        <taxon>Bacillati</taxon>
        <taxon>Actinomycetota</taxon>
        <taxon>Actinomycetes</taxon>
        <taxon>Micrococcales</taxon>
        <taxon>Ornithinimicrobiaceae</taxon>
        <taxon>Ornithinimicrobium</taxon>
    </lineage>
</organism>
<evidence type="ECO:0000256" key="1">
    <source>
        <dbReference type="SAM" id="MobiDB-lite"/>
    </source>
</evidence>
<feature type="compositionally biased region" description="Basic and acidic residues" evidence="1">
    <location>
        <begin position="151"/>
        <end position="166"/>
    </location>
</feature>
<dbReference type="InterPro" id="IPR020835">
    <property type="entry name" value="Catalase_sf"/>
</dbReference>
<name>A0ABV5V2H4_9MICO</name>
<feature type="region of interest" description="Disordered" evidence="1">
    <location>
        <begin position="151"/>
        <end position="172"/>
    </location>
</feature>
<evidence type="ECO:0008006" key="4">
    <source>
        <dbReference type="Google" id="ProtNLM"/>
    </source>
</evidence>
<dbReference type="RefSeq" id="WP_141337697.1">
    <property type="nucleotide sequence ID" value="NZ_JBHMAX010000015.1"/>
</dbReference>
<sequence>MTGAHRERVSTPANLAAETVGRAGGAVVAAAFGLTARLRGTRALHPVGVCGTGAITVTPGPRSGVVLLDDPGPHPCLVRWSRATGKREGRDLEGLALRVDGPASGDVLLASTGTGTVGRHVLTVRDRHDHGPVTTLLPLSTERGPLLLRLDPADDARPPEPAPDRGEDVDDPPTAYRLLVAAPGRPWHERGRLEITWTDRDCARRHDPVGHPPAGAWTHPLWARLRDPAYAASQQVEARTVEPKE</sequence>